<sequence length="181" mass="19704">MTDIRLNGRGGQGAVTASRLLGEAAIKEGQYTHAFPNFGPERAGAPVTSFTRICPEPFTEKTEVFEPDVVVVIDPTLLGEVPVAQGLKKGGTIVCNYSGELEELKKYFEGIDASIHKVDASKIAIEELGVDKPNMIMLGALLKVRPLVKLESLIEVTKERFKGSVGEKNAKAMRRAYEEVE</sequence>
<dbReference type="InterPro" id="IPR019752">
    <property type="entry name" value="Pyrv/ketoisovalerate_OxRed_cat"/>
</dbReference>
<dbReference type="NCBIfam" id="TIGR02175">
    <property type="entry name" value="PorC_KorC"/>
    <property type="match status" value="1"/>
</dbReference>
<comment type="catalytic activity">
    <reaction evidence="3">
        <text>2 oxidized [2Fe-2S]-[ferredoxin] + pyruvate + CoA = 2 reduced [2Fe-2S]-[ferredoxin] + acetyl-CoA + CO2 + H(+)</text>
        <dbReference type="Rhea" id="RHEA:12765"/>
        <dbReference type="Rhea" id="RHEA-COMP:10000"/>
        <dbReference type="Rhea" id="RHEA-COMP:10001"/>
        <dbReference type="ChEBI" id="CHEBI:15361"/>
        <dbReference type="ChEBI" id="CHEBI:15378"/>
        <dbReference type="ChEBI" id="CHEBI:16526"/>
        <dbReference type="ChEBI" id="CHEBI:33737"/>
        <dbReference type="ChEBI" id="CHEBI:33738"/>
        <dbReference type="ChEBI" id="CHEBI:57287"/>
        <dbReference type="ChEBI" id="CHEBI:57288"/>
        <dbReference type="EC" id="1.2.7.1"/>
    </reaction>
</comment>
<name>A0A9Y1BNR8_9ARCH</name>
<feature type="domain" description="Pyruvate/ketoisovalerate oxidoreductase catalytic" evidence="4">
    <location>
        <begin position="10"/>
        <end position="178"/>
    </location>
</feature>
<evidence type="ECO:0000256" key="2">
    <source>
        <dbReference type="ARBA" id="ARBA00023002"/>
    </source>
</evidence>
<accession>A0A9Y1BNR8</accession>
<evidence type="ECO:0000259" key="4">
    <source>
        <dbReference type="Pfam" id="PF01558"/>
    </source>
</evidence>
<reference evidence="5" key="1">
    <citation type="journal article" date="2022" name="Nat. Microbiol.">
        <title>Unique mobile elements and scalable gene flow at the prokaryote-eukaryote boundary revealed by circularized Asgard archaea genomes.</title>
        <authorList>
            <person name="Wu F."/>
            <person name="Speth D.R."/>
            <person name="Philosof A."/>
            <person name="Cremiere A."/>
            <person name="Narayanan A."/>
            <person name="Barco R.A."/>
            <person name="Connon S.A."/>
            <person name="Amend J.P."/>
            <person name="Antoshechkin I.A."/>
            <person name="Orphan V.J."/>
        </authorList>
    </citation>
    <scope>NUCLEOTIDE SEQUENCE</scope>
    <source>
        <strain evidence="5">PM71</strain>
    </source>
</reference>
<evidence type="ECO:0000256" key="3">
    <source>
        <dbReference type="ARBA" id="ARBA00049357"/>
    </source>
</evidence>
<dbReference type="InterPro" id="IPR051626">
    <property type="entry name" value="Oxidoreductase_gamma_subunit"/>
</dbReference>
<dbReference type="InterPro" id="IPR011894">
    <property type="entry name" value="PorC_KorC"/>
</dbReference>
<dbReference type="Pfam" id="PF01558">
    <property type="entry name" value="POR"/>
    <property type="match status" value="1"/>
</dbReference>
<dbReference type="InterPro" id="IPR002869">
    <property type="entry name" value="Pyrv_flavodox_OxRed_cen"/>
</dbReference>
<dbReference type="Gene3D" id="3.40.920.10">
    <property type="entry name" value="Pyruvate-ferredoxin oxidoreductase, PFOR, domain III"/>
    <property type="match status" value="1"/>
</dbReference>
<proteinExistence type="predicted"/>
<dbReference type="Proteomes" id="UP001201020">
    <property type="component" value="Chromosome"/>
</dbReference>
<evidence type="ECO:0000313" key="5">
    <source>
        <dbReference type="EMBL" id="UJG42167.1"/>
    </source>
</evidence>
<gene>
    <name evidence="5" type="ORF">K9W45_12775</name>
</gene>
<keyword evidence="2" id="KW-0560">Oxidoreductase</keyword>
<dbReference type="PANTHER" id="PTHR43366:SF1">
    <property type="entry name" value="PYRUVATE SYNTHASE SUBUNIT PORC"/>
    <property type="match status" value="1"/>
</dbReference>
<dbReference type="EC" id="1.2.7.1" evidence="1"/>
<evidence type="ECO:0000256" key="1">
    <source>
        <dbReference type="ARBA" id="ARBA00012822"/>
    </source>
</evidence>
<dbReference type="GO" id="GO:0019164">
    <property type="term" value="F:pyruvate synthase activity"/>
    <property type="evidence" value="ECO:0007669"/>
    <property type="project" value="UniProtKB-EC"/>
</dbReference>
<organism evidence="5">
    <name type="scientific">Candidatus Heimdallarchaeum aukensis</name>
    <dbReference type="NCBI Taxonomy" id="2876573"/>
    <lineage>
        <taxon>Archaea</taxon>
        <taxon>Promethearchaeati</taxon>
        <taxon>Candidatus Heimdallarchaeota</taxon>
        <taxon>Candidatus Heimdallarchaeia (ex Rinke et al. 2021) (nom. nud.)</taxon>
        <taxon>Candidatus Heimdallarchaeales</taxon>
        <taxon>Candidatus Heimdallarchaeaceae</taxon>
        <taxon>Candidatus Heimdallarchaeum</taxon>
    </lineage>
</organism>
<dbReference type="SUPFAM" id="SSF53323">
    <property type="entry name" value="Pyruvate-ferredoxin oxidoreductase, PFOR, domain III"/>
    <property type="match status" value="1"/>
</dbReference>
<dbReference type="EMBL" id="CP084166">
    <property type="protein sequence ID" value="UJG42167.1"/>
    <property type="molecule type" value="Genomic_DNA"/>
</dbReference>
<dbReference type="PANTHER" id="PTHR43366">
    <property type="entry name" value="PYRUVATE SYNTHASE SUBUNIT PORC"/>
    <property type="match status" value="1"/>
</dbReference>
<dbReference type="AlphaFoldDB" id="A0A9Y1BNR8"/>
<protein>
    <recommendedName>
        <fullName evidence="1">pyruvate synthase</fullName>
        <ecNumber evidence="1">1.2.7.1</ecNumber>
    </recommendedName>
</protein>